<dbReference type="AlphaFoldDB" id="A0A8T8SAV8"/>
<keyword evidence="8" id="KW-0472">Membrane</keyword>
<dbReference type="InterPro" id="IPR003197">
    <property type="entry name" value="QCR7"/>
</dbReference>
<accession>A0A8T8SAV8</accession>
<dbReference type="GO" id="GO:0045275">
    <property type="term" value="C:respiratory chain complex III"/>
    <property type="evidence" value="ECO:0007669"/>
    <property type="project" value="InterPro"/>
</dbReference>
<sequence>MGRFLVVIGHHACIMHHTEQPAFAQRSTPWTSNVRLKPGVALTWPLSPSAVRPVLRRQSLELGISRASFVENSPALSRFVTPVASAYAAAAGHRKVGLKYDDLIMEEDEGVQKAIGRLTERESYDRAFRLRMAIHLSVLHRELPKEEWLTHR</sequence>
<keyword evidence="6" id="KW-0249">Electron transport</keyword>
<dbReference type="Pfam" id="PF02271">
    <property type="entry name" value="UCR_14kD"/>
    <property type="match status" value="1"/>
</dbReference>
<reference evidence="10" key="2">
    <citation type="journal article" date="2019" name="IMA Fungus">
        <title>Genome sequencing and comparison of five Tilletia species to identify candidate genes for the detection of regulated species infecting wheat.</title>
        <authorList>
            <person name="Nguyen H.D.T."/>
            <person name="Sultana T."/>
            <person name="Kesanakurti P."/>
            <person name="Hambleton S."/>
        </authorList>
    </citation>
    <scope>NUCLEOTIDE SEQUENCE</scope>
    <source>
        <strain evidence="10">DAOMC 236416</strain>
    </source>
</reference>
<comment type="subcellular location">
    <subcellularLocation>
        <location evidence="1">Mitochondrion inner membrane</location>
        <topology evidence="1">Peripheral membrane protein</topology>
        <orientation evidence="1">Matrix side</orientation>
    </subcellularLocation>
</comment>
<dbReference type="Proteomes" id="UP000077521">
    <property type="component" value="Unassembled WGS sequence"/>
</dbReference>
<dbReference type="InterPro" id="IPR036544">
    <property type="entry name" value="QCR7_sf"/>
</dbReference>
<organism evidence="10 11">
    <name type="scientific">Tilletia indica</name>
    <dbReference type="NCBI Taxonomy" id="43049"/>
    <lineage>
        <taxon>Eukaryota</taxon>
        <taxon>Fungi</taxon>
        <taxon>Dikarya</taxon>
        <taxon>Basidiomycota</taxon>
        <taxon>Ustilaginomycotina</taxon>
        <taxon>Exobasidiomycetes</taxon>
        <taxon>Tilletiales</taxon>
        <taxon>Tilletiaceae</taxon>
        <taxon>Tilletia</taxon>
    </lineage>
</organism>
<evidence type="ECO:0000256" key="5">
    <source>
        <dbReference type="ARBA" id="ARBA00022792"/>
    </source>
</evidence>
<comment type="similarity">
    <text evidence="2">Belongs to the UQCRB/QCR7 family.</text>
</comment>
<keyword evidence="4" id="KW-0679">Respiratory chain</keyword>
<dbReference type="GO" id="GO:0005743">
    <property type="term" value="C:mitochondrial inner membrane"/>
    <property type="evidence" value="ECO:0007669"/>
    <property type="project" value="UniProtKB-SubCell"/>
</dbReference>
<keyword evidence="5" id="KW-0999">Mitochondrion inner membrane</keyword>
<evidence type="ECO:0000256" key="9">
    <source>
        <dbReference type="ARBA" id="ARBA00031684"/>
    </source>
</evidence>
<dbReference type="Gene3D" id="1.10.1090.10">
    <property type="entry name" value="Cytochrome b-c1 complex subunit 7"/>
    <property type="match status" value="1"/>
</dbReference>
<evidence type="ECO:0000256" key="7">
    <source>
        <dbReference type="ARBA" id="ARBA00023128"/>
    </source>
</evidence>
<evidence type="ECO:0000256" key="2">
    <source>
        <dbReference type="ARBA" id="ARBA00008554"/>
    </source>
</evidence>
<name>A0A8T8SAV8_9BASI</name>
<evidence type="ECO:0000256" key="1">
    <source>
        <dbReference type="ARBA" id="ARBA00004443"/>
    </source>
</evidence>
<dbReference type="GO" id="GO:0006122">
    <property type="term" value="P:mitochondrial electron transport, ubiquinol to cytochrome c"/>
    <property type="evidence" value="ECO:0007669"/>
    <property type="project" value="InterPro"/>
</dbReference>
<evidence type="ECO:0000256" key="8">
    <source>
        <dbReference type="ARBA" id="ARBA00023136"/>
    </source>
</evidence>
<dbReference type="EMBL" id="LWDF02002287">
    <property type="protein sequence ID" value="KAE8236304.1"/>
    <property type="molecule type" value="Genomic_DNA"/>
</dbReference>
<evidence type="ECO:0000256" key="3">
    <source>
        <dbReference type="ARBA" id="ARBA00022448"/>
    </source>
</evidence>
<proteinExistence type="inferred from homology"/>
<gene>
    <name evidence="10" type="ORF">A4X13_0g9193</name>
</gene>
<keyword evidence="7" id="KW-0496">Mitochondrion</keyword>
<comment type="caution">
    <text evidence="10">The sequence shown here is derived from an EMBL/GenBank/DDBJ whole genome shotgun (WGS) entry which is preliminary data.</text>
</comment>
<evidence type="ECO:0000256" key="6">
    <source>
        <dbReference type="ARBA" id="ARBA00022982"/>
    </source>
</evidence>
<evidence type="ECO:0000256" key="4">
    <source>
        <dbReference type="ARBA" id="ARBA00022660"/>
    </source>
</evidence>
<evidence type="ECO:0000313" key="10">
    <source>
        <dbReference type="EMBL" id="KAE8236304.1"/>
    </source>
</evidence>
<keyword evidence="11" id="KW-1185">Reference proteome</keyword>
<reference evidence="10" key="1">
    <citation type="submission" date="2016-04" db="EMBL/GenBank/DDBJ databases">
        <authorList>
            <person name="Nguyen H.D."/>
            <person name="Samba Siva P."/>
            <person name="Cullis J."/>
            <person name="Levesque C.A."/>
            <person name="Hambleton S."/>
        </authorList>
    </citation>
    <scope>NUCLEOTIDE SEQUENCE</scope>
    <source>
        <strain evidence="10">DAOMC 236416</strain>
    </source>
</reference>
<keyword evidence="3" id="KW-0813">Transport</keyword>
<dbReference type="PANTHER" id="PTHR12022:SF0">
    <property type="entry name" value="CYTOCHROME B-C1 COMPLEX SUBUNIT 7"/>
    <property type="match status" value="1"/>
</dbReference>
<protein>
    <recommendedName>
        <fullName evidence="9">Complex III subunit 7</fullName>
    </recommendedName>
</protein>
<dbReference type="PANTHER" id="PTHR12022">
    <property type="entry name" value="UBIQUINOL-CYTOCHROME C REDUCTASE COMPLEX 14 KD PROTEIN"/>
    <property type="match status" value="1"/>
</dbReference>
<dbReference type="SUPFAM" id="SSF81524">
    <property type="entry name" value="14 kDa protein of cytochrome bc1 complex (Ubiquinol-cytochrome c reductase)"/>
    <property type="match status" value="1"/>
</dbReference>
<evidence type="ECO:0000313" key="11">
    <source>
        <dbReference type="Proteomes" id="UP000077521"/>
    </source>
</evidence>